<evidence type="ECO:0000256" key="4">
    <source>
        <dbReference type="SAM" id="Phobius"/>
    </source>
</evidence>
<dbReference type="PANTHER" id="PTHR43775:SF37">
    <property type="entry name" value="SI:DKEY-61P9.11"/>
    <property type="match status" value="1"/>
</dbReference>
<protein>
    <recommendedName>
        <fullName evidence="5">Ketoreductase domain-containing protein</fullName>
    </recommendedName>
</protein>
<accession>A0A291RHK7</accession>
<dbReference type="Gene3D" id="3.40.50.720">
    <property type="entry name" value="NAD(P)-binding Rossmann-like Domain"/>
    <property type="match status" value="1"/>
</dbReference>
<reference evidence="6 7" key="1">
    <citation type="submission" date="2017-10" db="EMBL/GenBank/DDBJ databases">
        <title>Comparative genomics between pathogenic Norcardia.</title>
        <authorList>
            <person name="Zeng L."/>
        </authorList>
    </citation>
    <scope>NUCLEOTIDE SEQUENCE [LARGE SCALE GENOMIC DNA]</scope>
    <source>
        <strain evidence="6 7">NC_YFY_NT001</strain>
    </source>
</reference>
<dbReference type="EMBL" id="CP023778">
    <property type="protein sequence ID" value="ATL66800.1"/>
    <property type="molecule type" value="Genomic_DNA"/>
</dbReference>
<name>A0A291RHK7_9NOCA</name>
<evidence type="ECO:0000259" key="5">
    <source>
        <dbReference type="SMART" id="SM00822"/>
    </source>
</evidence>
<dbReference type="PANTHER" id="PTHR43775">
    <property type="entry name" value="FATTY ACID SYNTHASE"/>
    <property type="match status" value="1"/>
</dbReference>
<keyword evidence="1" id="KW-0596">Phosphopantetheine</keyword>
<sequence>MLVVPAVPAAEEPIGVAAERCAWLLTRTAQILIGSKASVPPRLWCLTSGVRDGRGAQALAHAPLWGIGRVIAGEHPELWGGTVDLDEPDADALLDVLAAPGKEDIIALTGRQALVARLAGVEREPDGPDADCRPDGTYLITGGLGALGLEIARWLASRGARRLVLAGRRALPDRACWDEESDPATRQRIRAVRDLEAMGVTVRTIPLDIADRAEAARLLDTDALELPPIRGVVHAAGTLSAQLVHNLDEAALQAVMRPKVEGALVLNELFWSLVYLTGVAVALIVLVQVLPRGIERGSAVGGR</sequence>
<dbReference type="InterPro" id="IPR057326">
    <property type="entry name" value="KR_dom"/>
</dbReference>
<dbReference type="GO" id="GO:0006633">
    <property type="term" value="P:fatty acid biosynthetic process"/>
    <property type="evidence" value="ECO:0007669"/>
    <property type="project" value="TreeGrafter"/>
</dbReference>
<keyword evidence="2" id="KW-0597">Phosphoprotein</keyword>
<dbReference type="GeneID" id="88358097"/>
<gene>
    <name evidence="6" type="ORF">CRH09_11860</name>
</gene>
<dbReference type="InterPro" id="IPR013968">
    <property type="entry name" value="PKS_KR"/>
</dbReference>
<keyword evidence="4" id="KW-0472">Membrane</keyword>
<evidence type="ECO:0000256" key="1">
    <source>
        <dbReference type="ARBA" id="ARBA00022450"/>
    </source>
</evidence>
<keyword evidence="4" id="KW-0812">Transmembrane</keyword>
<dbReference type="Proteomes" id="UP000221961">
    <property type="component" value="Chromosome"/>
</dbReference>
<proteinExistence type="predicted"/>
<dbReference type="GO" id="GO:0004312">
    <property type="term" value="F:fatty acid synthase activity"/>
    <property type="evidence" value="ECO:0007669"/>
    <property type="project" value="TreeGrafter"/>
</dbReference>
<dbReference type="KEGG" id="ntp:CRH09_11860"/>
<keyword evidence="4" id="KW-1133">Transmembrane helix</keyword>
<dbReference type="SUPFAM" id="SSF51735">
    <property type="entry name" value="NAD(P)-binding Rossmann-fold domains"/>
    <property type="match status" value="2"/>
</dbReference>
<keyword evidence="3" id="KW-0511">Multifunctional enzyme</keyword>
<evidence type="ECO:0000313" key="7">
    <source>
        <dbReference type="Proteomes" id="UP000221961"/>
    </source>
</evidence>
<organism evidence="6 7">
    <name type="scientific">Nocardia terpenica</name>
    <dbReference type="NCBI Taxonomy" id="455432"/>
    <lineage>
        <taxon>Bacteria</taxon>
        <taxon>Bacillati</taxon>
        <taxon>Actinomycetota</taxon>
        <taxon>Actinomycetes</taxon>
        <taxon>Mycobacteriales</taxon>
        <taxon>Nocardiaceae</taxon>
        <taxon>Nocardia</taxon>
    </lineage>
</organism>
<dbReference type="InterPro" id="IPR036291">
    <property type="entry name" value="NAD(P)-bd_dom_sf"/>
</dbReference>
<dbReference type="InterPro" id="IPR050091">
    <property type="entry name" value="PKS_NRPS_Biosynth_Enz"/>
</dbReference>
<feature type="domain" description="Ketoreductase" evidence="5">
    <location>
        <begin position="136"/>
        <end position="303"/>
    </location>
</feature>
<evidence type="ECO:0000256" key="3">
    <source>
        <dbReference type="ARBA" id="ARBA00023268"/>
    </source>
</evidence>
<evidence type="ECO:0000256" key="2">
    <source>
        <dbReference type="ARBA" id="ARBA00022553"/>
    </source>
</evidence>
<dbReference type="AlphaFoldDB" id="A0A291RHK7"/>
<dbReference type="RefSeq" id="WP_098693976.1">
    <property type="nucleotide sequence ID" value="NZ_CP023778.1"/>
</dbReference>
<evidence type="ECO:0000313" key="6">
    <source>
        <dbReference type="EMBL" id="ATL66800.1"/>
    </source>
</evidence>
<dbReference type="SMART" id="SM00822">
    <property type="entry name" value="PKS_KR"/>
    <property type="match status" value="1"/>
</dbReference>
<feature type="transmembrane region" description="Helical" evidence="4">
    <location>
        <begin position="269"/>
        <end position="290"/>
    </location>
</feature>
<dbReference type="Pfam" id="PF08659">
    <property type="entry name" value="KR"/>
    <property type="match status" value="1"/>
</dbReference>